<dbReference type="EMBL" id="CP036432">
    <property type="protein sequence ID" value="QDV82986.1"/>
    <property type="molecule type" value="Genomic_DNA"/>
</dbReference>
<dbReference type="InterPro" id="IPR011004">
    <property type="entry name" value="Trimer_LpxA-like_sf"/>
</dbReference>
<sequence length="137" mass="14674">MLRSFGATVTAESRIDPTVRIWAPWNLTIGRNSSIGHHVDVYNVAPISIGDNATVSQYSYLCAASHDLADPTMKLTTSPIRIEHAAWVCAKAFVGPGVTVHEGAVVGACGVVTKDVPEWTIVAGNPAHEIRKREINA</sequence>
<evidence type="ECO:0000256" key="2">
    <source>
        <dbReference type="ARBA" id="ARBA00022679"/>
    </source>
</evidence>
<keyword evidence="3" id="KW-0012">Acyltransferase</keyword>
<dbReference type="EC" id="2.3.1.79" evidence="3"/>
<evidence type="ECO:0000256" key="1">
    <source>
        <dbReference type="ARBA" id="ARBA00007274"/>
    </source>
</evidence>
<dbReference type="CDD" id="cd05825">
    <property type="entry name" value="LbH_wcaF_like"/>
    <property type="match status" value="1"/>
</dbReference>
<name>A0ABX5XNP3_9BACT</name>
<keyword evidence="2 3" id="KW-0808">Transferase</keyword>
<dbReference type="Proteomes" id="UP000318081">
    <property type="component" value="Chromosome"/>
</dbReference>
<organism evidence="3 4">
    <name type="scientific">Stieleria magnilauensis</name>
    <dbReference type="NCBI Taxonomy" id="2527963"/>
    <lineage>
        <taxon>Bacteria</taxon>
        <taxon>Pseudomonadati</taxon>
        <taxon>Planctomycetota</taxon>
        <taxon>Planctomycetia</taxon>
        <taxon>Pirellulales</taxon>
        <taxon>Pirellulaceae</taxon>
        <taxon>Stieleria</taxon>
    </lineage>
</organism>
<dbReference type="Gene3D" id="2.160.10.10">
    <property type="entry name" value="Hexapeptide repeat proteins"/>
    <property type="match status" value="1"/>
</dbReference>
<dbReference type="PANTHER" id="PTHR23416">
    <property type="entry name" value="SIALIC ACID SYNTHASE-RELATED"/>
    <property type="match status" value="1"/>
</dbReference>
<dbReference type="SUPFAM" id="SSF51161">
    <property type="entry name" value="Trimeric LpxA-like enzymes"/>
    <property type="match status" value="1"/>
</dbReference>
<keyword evidence="4" id="KW-1185">Reference proteome</keyword>
<reference evidence="3 4" key="1">
    <citation type="submission" date="2019-02" db="EMBL/GenBank/DDBJ databases">
        <title>Deep-cultivation of Planctomycetes and their phenomic and genomic characterization uncovers novel biology.</title>
        <authorList>
            <person name="Wiegand S."/>
            <person name="Jogler M."/>
            <person name="Boedeker C."/>
            <person name="Pinto D."/>
            <person name="Vollmers J."/>
            <person name="Rivas-Marin E."/>
            <person name="Kohn T."/>
            <person name="Peeters S.H."/>
            <person name="Heuer A."/>
            <person name="Rast P."/>
            <person name="Oberbeckmann S."/>
            <person name="Bunk B."/>
            <person name="Jeske O."/>
            <person name="Meyerdierks A."/>
            <person name="Storesund J.E."/>
            <person name="Kallscheuer N."/>
            <person name="Luecker S."/>
            <person name="Lage O.M."/>
            <person name="Pohl T."/>
            <person name="Merkel B.J."/>
            <person name="Hornburger P."/>
            <person name="Mueller R.-W."/>
            <person name="Bruemmer F."/>
            <person name="Labrenz M."/>
            <person name="Spormann A.M."/>
            <person name="Op den Camp H."/>
            <person name="Overmann J."/>
            <person name="Amann R."/>
            <person name="Jetten M.S.M."/>
            <person name="Mascher T."/>
            <person name="Medema M.H."/>
            <person name="Devos D.P."/>
            <person name="Kaster A.-K."/>
            <person name="Ovreas L."/>
            <person name="Rohde M."/>
            <person name="Galperin M.Y."/>
            <person name="Jogler C."/>
        </authorList>
    </citation>
    <scope>NUCLEOTIDE SEQUENCE [LARGE SCALE GENOMIC DNA]</scope>
    <source>
        <strain evidence="3 4">TBK1r</strain>
    </source>
</reference>
<comment type="similarity">
    <text evidence="1">Belongs to the transferase hexapeptide repeat family.</text>
</comment>
<dbReference type="InterPro" id="IPR051159">
    <property type="entry name" value="Hexapeptide_acetyltransf"/>
</dbReference>
<accession>A0ABX5XNP3</accession>
<dbReference type="GO" id="GO:0008925">
    <property type="term" value="F:maltose O-acetyltransferase activity"/>
    <property type="evidence" value="ECO:0007669"/>
    <property type="project" value="UniProtKB-EC"/>
</dbReference>
<evidence type="ECO:0000313" key="3">
    <source>
        <dbReference type="EMBL" id="QDV82986.1"/>
    </source>
</evidence>
<gene>
    <name evidence="3" type="primary">maa_3</name>
    <name evidence="3" type="ORF">TBK1r_19190</name>
</gene>
<protein>
    <submittedName>
        <fullName evidence="3">Maltose O-acetyltransferase</fullName>
        <ecNumber evidence="3">2.3.1.79</ecNumber>
    </submittedName>
</protein>
<dbReference type="PANTHER" id="PTHR23416:SF23">
    <property type="entry name" value="ACETYLTRANSFERASE C18B11.09C-RELATED"/>
    <property type="match status" value="1"/>
</dbReference>
<proteinExistence type="inferred from homology"/>
<evidence type="ECO:0000313" key="4">
    <source>
        <dbReference type="Proteomes" id="UP000318081"/>
    </source>
</evidence>